<dbReference type="NCBIfam" id="TIGR00829">
    <property type="entry name" value="FRU"/>
    <property type="match status" value="1"/>
</dbReference>
<evidence type="ECO:0000256" key="3">
    <source>
        <dbReference type="ARBA" id="ARBA00022475"/>
    </source>
</evidence>
<evidence type="ECO:0000256" key="9">
    <source>
        <dbReference type="ARBA" id="ARBA00022989"/>
    </source>
</evidence>
<evidence type="ECO:0000256" key="1">
    <source>
        <dbReference type="ARBA" id="ARBA00004429"/>
    </source>
</evidence>
<keyword evidence="5" id="KW-0762">Sugar transport</keyword>
<dbReference type="FunFam" id="3.40.50.2300:FF:000014">
    <property type="entry name" value="PTS system fructose-like transporter subunit IIB"/>
    <property type="match status" value="1"/>
</dbReference>
<dbReference type="InterPro" id="IPR002178">
    <property type="entry name" value="PTS_EIIA_type-2_dom"/>
</dbReference>
<gene>
    <name evidence="11" type="primary">mngA</name>
    <name evidence="11" type="ORF">HJK60_003376</name>
</gene>
<reference evidence="11" key="1">
    <citation type="journal article" date="2018" name="Genome Biol.">
        <title>SKESA: strategic k-mer extension for scrupulous assemblies.</title>
        <authorList>
            <person name="Souvorov A."/>
            <person name="Agarwala R."/>
            <person name="Lipman D.J."/>
        </authorList>
    </citation>
    <scope>NUCLEOTIDE SEQUENCE</scope>
    <source>
        <strain evidence="11">2015EL-1673a</strain>
    </source>
</reference>
<evidence type="ECO:0000256" key="5">
    <source>
        <dbReference type="ARBA" id="ARBA00022597"/>
    </source>
</evidence>
<dbReference type="FunFam" id="3.40.930.10:FF:000025">
    <property type="entry name" value="PTS 2-O-a-mannosyl-D-glycerate transporter subunit IIABC"/>
    <property type="match status" value="1"/>
</dbReference>
<evidence type="ECO:0000313" key="11">
    <source>
        <dbReference type="EMBL" id="HAI2715049.1"/>
    </source>
</evidence>
<dbReference type="CDD" id="cd00211">
    <property type="entry name" value="PTS_IIA_fru"/>
    <property type="match status" value="1"/>
</dbReference>
<dbReference type="SUPFAM" id="SSF55804">
    <property type="entry name" value="Phoshotransferase/anion transport protein"/>
    <property type="match status" value="1"/>
</dbReference>
<dbReference type="PANTHER" id="PTHR30505">
    <property type="entry name" value="FRUCTOSE-LIKE PERMEASE"/>
    <property type="match status" value="1"/>
</dbReference>
<keyword evidence="7" id="KW-0598">Phosphotransferase system</keyword>
<comment type="subcellular location">
    <subcellularLocation>
        <location evidence="1">Cell inner membrane</location>
        <topology evidence="1">Multi-pass membrane protein</topology>
    </subcellularLocation>
</comment>
<accession>A0A793CKI5</accession>
<evidence type="ECO:0000256" key="7">
    <source>
        <dbReference type="ARBA" id="ARBA00022683"/>
    </source>
</evidence>
<dbReference type="InterPro" id="IPR003352">
    <property type="entry name" value="PTS_EIIC"/>
</dbReference>
<proteinExistence type="predicted"/>
<protein>
    <submittedName>
        <fullName evidence="11">PTS 2-O-a-mannosyl-D-glycerate transporter subunit IIABC</fullName>
    </submittedName>
</protein>
<dbReference type="NCBIfam" id="TIGR00848">
    <property type="entry name" value="fruA"/>
    <property type="match status" value="1"/>
</dbReference>
<dbReference type="CDD" id="cd05569">
    <property type="entry name" value="PTS_IIB_fructose"/>
    <property type="match status" value="1"/>
</dbReference>
<organism evidence="11">
    <name type="scientific">Escherichia coli</name>
    <dbReference type="NCBI Taxonomy" id="562"/>
    <lineage>
        <taxon>Bacteria</taxon>
        <taxon>Pseudomonadati</taxon>
        <taxon>Pseudomonadota</taxon>
        <taxon>Gammaproteobacteria</taxon>
        <taxon>Enterobacterales</taxon>
        <taxon>Enterobacteriaceae</taxon>
        <taxon>Escherichia</taxon>
    </lineage>
</organism>
<sequence>MVLFYRAHWRDYKNDQVRIMMNLTTLTHRDALCLNARFTSREEAIHALTQRLAALGKISSTEQFLEEVYRRESLGPTALGEGLAVPHGKTAAVKEAAFAVATLSEPLQWEGVDGPEAVDLVVLLAIPPNEAGTTHMQLLTALTTRLADDEIRARIQSATTPDELLSALDDKGGTQPSASFSNAPTIVCVTACPAGIAHTYMAAEYLEKAGRKLGVNVYVEKQGANGIEGRLTADQLNSATACIFAAEVAIKESERFNGIPALSVPVAEPIRHAEALIQQALTLKRSDETRTVQQDTQPVKSVKTELKQALLSGISFAVPLIVAGGTVLAVAVLLSQIFGLQDLFNEENSWLWMYRKLGGGLLGILMVPVLAAYTAYSLADKPALAPGFAAGLAANMIGSGFLGAVVGGLIAGYLMRWVKNHLRLSSKFNGFLTFYLYPVLGTLGAGSLMLFVVGEPVAWINNSLTAWLNGLSGSNALLLGAILGFMCSFDLGGPVNKAAYAFCLGAMANGVYGPYAIFASVKMVSAFTVTASTMLAPRLFKEFEIETGKSTWLLGLAGITEGAIPMAIEDPLRVIGSFVLGSMVTGAIVGAMNIGLSTPGAGIFSLFLLHDNGAGGVIAAIGWFGAALVGAAISTAILLIWRRHAVKHGNYLTDGVMP</sequence>
<dbReference type="Gene3D" id="3.40.930.10">
    <property type="entry name" value="Mannitol-specific EII, Chain A"/>
    <property type="match status" value="1"/>
</dbReference>
<keyword evidence="2" id="KW-0813">Transport</keyword>
<evidence type="ECO:0000256" key="4">
    <source>
        <dbReference type="ARBA" id="ARBA00022553"/>
    </source>
</evidence>
<dbReference type="InterPro" id="IPR003501">
    <property type="entry name" value="PTS_EIIB_2/3"/>
</dbReference>
<keyword evidence="10" id="KW-0472">Membrane</keyword>
<reference evidence="11" key="2">
    <citation type="submission" date="2020-03" db="EMBL/GenBank/DDBJ databases">
        <authorList>
            <consortium name="NCBI Pathogen Detection Project"/>
        </authorList>
    </citation>
    <scope>NUCLEOTIDE SEQUENCE</scope>
    <source>
        <strain evidence="11">2015EL-1673a</strain>
    </source>
</reference>
<dbReference type="EMBL" id="DABDWQ010000016">
    <property type="protein sequence ID" value="HAI2715049.1"/>
    <property type="molecule type" value="Genomic_DNA"/>
</dbReference>
<dbReference type="NCBIfam" id="NF007293">
    <property type="entry name" value="PRK09765.1"/>
    <property type="match status" value="1"/>
</dbReference>
<dbReference type="InterPro" id="IPR013011">
    <property type="entry name" value="PTS_EIIB_2"/>
</dbReference>
<dbReference type="InterPro" id="IPR006327">
    <property type="entry name" value="PTS_IIC_fruc"/>
</dbReference>
<keyword evidence="8" id="KW-0812">Transmembrane</keyword>
<evidence type="ECO:0000256" key="6">
    <source>
        <dbReference type="ARBA" id="ARBA00022679"/>
    </source>
</evidence>
<dbReference type="PROSITE" id="PS51099">
    <property type="entry name" value="PTS_EIIB_TYPE_2"/>
    <property type="match status" value="1"/>
</dbReference>
<comment type="caution">
    <text evidence="11">The sequence shown here is derived from an EMBL/GenBank/DDBJ whole genome shotgun (WGS) entry which is preliminary data.</text>
</comment>
<dbReference type="PROSITE" id="PS00372">
    <property type="entry name" value="PTS_EIIA_TYPE_2_HIS"/>
    <property type="match status" value="1"/>
</dbReference>
<dbReference type="GO" id="GO:0022877">
    <property type="term" value="F:protein-N(PI)-phosphohistidine-fructose phosphotransferase system transporter activity"/>
    <property type="evidence" value="ECO:0007669"/>
    <property type="project" value="InterPro"/>
</dbReference>
<dbReference type="InterPro" id="IPR003353">
    <property type="entry name" value="PTS_IIB_fruc"/>
</dbReference>
<evidence type="ECO:0000256" key="2">
    <source>
        <dbReference type="ARBA" id="ARBA00022448"/>
    </source>
</evidence>
<dbReference type="AlphaFoldDB" id="A0A793CKI5"/>
<dbReference type="InterPro" id="IPR013014">
    <property type="entry name" value="PTS_EIIC_2"/>
</dbReference>
<dbReference type="GO" id="GO:0090563">
    <property type="term" value="F:protein-phosphocysteine-sugar phosphotransferase activity"/>
    <property type="evidence" value="ECO:0007669"/>
    <property type="project" value="TreeGrafter"/>
</dbReference>
<dbReference type="GO" id="GO:0009401">
    <property type="term" value="P:phosphoenolpyruvate-dependent sugar phosphotransferase system"/>
    <property type="evidence" value="ECO:0007669"/>
    <property type="project" value="UniProtKB-KW"/>
</dbReference>
<dbReference type="Gene3D" id="3.40.50.2300">
    <property type="match status" value="1"/>
</dbReference>
<dbReference type="InterPro" id="IPR016152">
    <property type="entry name" value="PTrfase/Anion_transptr"/>
</dbReference>
<dbReference type="GO" id="GO:0005351">
    <property type="term" value="F:carbohydrate:proton symporter activity"/>
    <property type="evidence" value="ECO:0007669"/>
    <property type="project" value="InterPro"/>
</dbReference>
<keyword evidence="4" id="KW-0597">Phosphoprotein</keyword>
<keyword evidence="6" id="KW-0808">Transferase</keyword>
<name>A0A793CKI5_ECOLX</name>
<dbReference type="PANTHER" id="PTHR30505:SF28">
    <property type="entry name" value="PTS SYSTEM 2-O-ALPHA-MANNOSYL-D-GLYCERATE-SPECIFIC EIIABC COMPONENT"/>
    <property type="match status" value="1"/>
</dbReference>
<dbReference type="InterPro" id="IPR036095">
    <property type="entry name" value="PTS_EIIB-like_sf"/>
</dbReference>
<evidence type="ECO:0000256" key="10">
    <source>
        <dbReference type="ARBA" id="ARBA00023136"/>
    </source>
</evidence>
<evidence type="ECO:0000256" key="8">
    <source>
        <dbReference type="ARBA" id="ARBA00022692"/>
    </source>
</evidence>
<dbReference type="NCBIfam" id="TIGR01427">
    <property type="entry name" value="PTS_IIC_fructo"/>
    <property type="match status" value="1"/>
</dbReference>
<dbReference type="PROSITE" id="PS51104">
    <property type="entry name" value="PTS_EIIC_TYPE_2"/>
    <property type="match status" value="1"/>
</dbReference>
<keyword evidence="9" id="KW-1133">Transmembrane helix</keyword>
<dbReference type="Pfam" id="PF02302">
    <property type="entry name" value="PTS_IIB"/>
    <property type="match status" value="1"/>
</dbReference>
<keyword evidence="3" id="KW-1003">Cell membrane</keyword>
<dbReference type="InterPro" id="IPR050864">
    <property type="entry name" value="Bacterial_PTS_Sugar_Transport"/>
</dbReference>
<dbReference type="Pfam" id="PF02378">
    <property type="entry name" value="PTS_EIIC"/>
    <property type="match status" value="1"/>
</dbReference>
<dbReference type="GO" id="GO:0005886">
    <property type="term" value="C:plasma membrane"/>
    <property type="evidence" value="ECO:0007669"/>
    <property type="project" value="UniProtKB-SubCell"/>
</dbReference>
<dbReference type="InterPro" id="IPR004715">
    <property type="entry name" value="PTS_IIA_fruc"/>
</dbReference>
<dbReference type="SUPFAM" id="SSF52794">
    <property type="entry name" value="PTS system IIB component-like"/>
    <property type="match status" value="1"/>
</dbReference>
<dbReference type="Pfam" id="PF00359">
    <property type="entry name" value="PTS_EIIA_2"/>
    <property type="match status" value="1"/>
</dbReference>
<dbReference type="PROSITE" id="PS51094">
    <property type="entry name" value="PTS_EIIA_TYPE_2"/>
    <property type="match status" value="1"/>
</dbReference>